<evidence type="ECO:0000313" key="5">
    <source>
        <dbReference type="Proteomes" id="UP000707451"/>
    </source>
</evidence>
<dbReference type="InterPro" id="IPR027417">
    <property type="entry name" value="P-loop_NTPase"/>
</dbReference>
<keyword evidence="5" id="KW-1185">Reference proteome</keyword>
<dbReference type="Gene3D" id="3.40.50.300">
    <property type="entry name" value="P-loop containing nucleotide triphosphate hydrolases"/>
    <property type="match status" value="1"/>
</dbReference>
<reference evidence="4" key="1">
    <citation type="submission" date="2021-06" db="EMBL/GenBank/DDBJ databases">
        <title>Genome Sequence of Mortierella hyaline Strain SCG-10, a Cold-Adapted, Nitrate-Reducing Fungus Isolated from Soil in Minnesota, USA.</title>
        <authorList>
            <person name="Aldossari N."/>
        </authorList>
    </citation>
    <scope>NUCLEOTIDE SEQUENCE</scope>
    <source>
        <strain evidence="4">SCG-10</strain>
    </source>
</reference>
<dbReference type="GO" id="GO:0042148">
    <property type="term" value="P:DNA strand invasion"/>
    <property type="evidence" value="ECO:0007669"/>
    <property type="project" value="TreeGrafter"/>
</dbReference>
<comment type="subcellular location">
    <subcellularLocation>
        <location evidence="1">Nucleus</location>
    </subcellularLocation>
</comment>
<dbReference type="InterPro" id="IPR051988">
    <property type="entry name" value="HRR_RAD51_Paralog"/>
</dbReference>
<dbReference type="GO" id="GO:0007131">
    <property type="term" value="P:reciprocal meiotic recombination"/>
    <property type="evidence" value="ECO:0007669"/>
    <property type="project" value="TreeGrafter"/>
</dbReference>
<evidence type="ECO:0000259" key="3">
    <source>
        <dbReference type="PROSITE" id="PS50162"/>
    </source>
</evidence>
<dbReference type="InterPro" id="IPR020588">
    <property type="entry name" value="RecA_ATP-bd"/>
</dbReference>
<gene>
    <name evidence="4" type="primary">RAD51D</name>
    <name evidence="4" type="ORF">KI688_010286</name>
</gene>
<dbReference type="Proteomes" id="UP000707451">
    <property type="component" value="Unassembled WGS sequence"/>
</dbReference>
<evidence type="ECO:0000256" key="1">
    <source>
        <dbReference type="ARBA" id="ARBA00004123"/>
    </source>
</evidence>
<keyword evidence="2" id="KW-0539">Nucleus</keyword>
<dbReference type="GO" id="GO:0000400">
    <property type="term" value="F:four-way junction DNA binding"/>
    <property type="evidence" value="ECO:0007669"/>
    <property type="project" value="TreeGrafter"/>
</dbReference>
<dbReference type="PANTHER" id="PTHR46457">
    <property type="entry name" value="DNA REPAIR PROTEIN RAD51 HOMOLOG 4"/>
    <property type="match status" value="1"/>
</dbReference>
<dbReference type="GO" id="GO:0005524">
    <property type="term" value="F:ATP binding"/>
    <property type="evidence" value="ECO:0007669"/>
    <property type="project" value="InterPro"/>
</dbReference>
<dbReference type="GO" id="GO:0003697">
    <property type="term" value="F:single-stranded DNA binding"/>
    <property type="evidence" value="ECO:0007669"/>
    <property type="project" value="TreeGrafter"/>
</dbReference>
<evidence type="ECO:0000256" key="2">
    <source>
        <dbReference type="ARBA" id="ARBA00023242"/>
    </source>
</evidence>
<proteinExistence type="predicted"/>
<dbReference type="OrthoDB" id="336321at2759"/>
<dbReference type="AlphaFoldDB" id="A0A9P8BUH7"/>
<dbReference type="GO" id="GO:0005657">
    <property type="term" value="C:replication fork"/>
    <property type="evidence" value="ECO:0007669"/>
    <property type="project" value="TreeGrafter"/>
</dbReference>
<dbReference type="GO" id="GO:0033063">
    <property type="term" value="C:Rad51B-Rad51C-Rad51D-XRCC2 complex"/>
    <property type="evidence" value="ECO:0007669"/>
    <property type="project" value="TreeGrafter"/>
</dbReference>
<dbReference type="GO" id="GO:0000723">
    <property type="term" value="P:telomere maintenance"/>
    <property type="evidence" value="ECO:0007669"/>
    <property type="project" value="TreeGrafter"/>
</dbReference>
<evidence type="ECO:0000313" key="4">
    <source>
        <dbReference type="EMBL" id="KAG9069384.1"/>
    </source>
</evidence>
<organism evidence="4 5">
    <name type="scientific">Linnemannia hyalina</name>
    <dbReference type="NCBI Taxonomy" id="64524"/>
    <lineage>
        <taxon>Eukaryota</taxon>
        <taxon>Fungi</taxon>
        <taxon>Fungi incertae sedis</taxon>
        <taxon>Mucoromycota</taxon>
        <taxon>Mortierellomycotina</taxon>
        <taxon>Mortierellomycetes</taxon>
        <taxon>Mortierellales</taxon>
        <taxon>Mortierellaceae</taxon>
        <taxon>Linnemannia</taxon>
    </lineage>
</organism>
<feature type="domain" description="RecA family profile 1" evidence="3">
    <location>
        <begin position="1"/>
        <end position="162"/>
    </location>
</feature>
<protein>
    <submittedName>
        <fullName evidence="4">DNA repair protein rad51d</fullName>
    </submittedName>
</protein>
<dbReference type="PANTHER" id="PTHR46457:SF1">
    <property type="entry name" value="DNA REPAIR PROTEIN RAD51 HOMOLOG 4"/>
    <property type="match status" value="1"/>
</dbReference>
<accession>A0A9P8BUH7</accession>
<dbReference type="PROSITE" id="PS50162">
    <property type="entry name" value="RECA_2"/>
    <property type="match status" value="1"/>
</dbReference>
<dbReference type="GO" id="GO:0000724">
    <property type="term" value="P:double-strand break repair via homologous recombination"/>
    <property type="evidence" value="ECO:0007669"/>
    <property type="project" value="TreeGrafter"/>
</dbReference>
<comment type="caution">
    <text evidence="4">The sequence shown here is derived from an EMBL/GenBank/DDBJ whole genome shotgun (WGS) entry which is preliminary data.</text>
</comment>
<dbReference type="GO" id="GO:0140664">
    <property type="term" value="F:ATP-dependent DNA damage sensor activity"/>
    <property type="evidence" value="ECO:0007669"/>
    <property type="project" value="InterPro"/>
</dbReference>
<name>A0A9P8BUH7_9FUNG</name>
<dbReference type="EMBL" id="JAHRHY010000005">
    <property type="protein sequence ID" value="KAG9069384.1"/>
    <property type="molecule type" value="Genomic_DNA"/>
</dbReference>
<dbReference type="GO" id="GO:0005815">
    <property type="term" value="C:microtubule organizing center"/>
    <property type="evidence" value="ECO:0007669"/>
    <property type="project" value="TreeGrafter"/>
</dbReference>
<sequence length="269" mass="30098">MMCLNSMIAMLVQDESSQAVWIETVDYEFSAQRASDTAKAFILSRKDQQQEPQESGEGGLVLEAHVKNVLSRIQVYSCQDVYDVLNAIEMFRSTQRRPDPPRSHRLSPRLFVVDSLSAVLTNLLRMGDGVGHATMMHLSRELRQVASDFDLVVLVTTLPVQISFSEEKAPSILMTSNVKPGLGSSWKYATDLQVFLSRFEMTDGGGNGTIKPSRDGYSRHPSRNEVDVDMSAEISADETMDVNAETRIVEVIKSKRLTTGEWCLFQLKD</sequence>
<dbReference type="SUPFAM" id="SSF52540">
    <property type="entry name" value="P-loop containing nucleoside triphosphate hydrolases"/>
    <property type="match status" value="1"/>
</dbReference>